<reference evidence="1 2" key="1">
    <citation type="journal article" date="2018" name="Nat. Ecol. Evol.">
        <title>Pezizomycetes genomes reveal the molecular basis of ectomycorrhizal truffle lifestyle.</title>
        <authorList>
            <person name="Murat C."/>
            <person name="Payen T."/>
            <person name="Noel B."/>
            <person name="Kuo A."/>
            <person name="Morin E."/>
            <person name="Chen J."/>
            <person name="Kohler A."/>
            <person name="Krizsan K."/>
            <person name="Balestrini R."/>
            <person name="Da Silva C."/>
            <person name="Montanini B."/>
            <person name="Hainaut M."/>
            <person name="Levati E."/>
            <person name="Barry K.W."/>
            <person name="Belfiori B."/>
            <person name="Cichocki N."/>
            <person name="Clum A."/>
            <person name="Dockter R.B."/>
            <person name="Fauchery L."/>
            <person name="Guy J."/>
            <person name="Iotti M."/>
            <person name="Le Tacon F."/>
            <person name="Lindquist E.A."/>
            <person name="Lipzen A."/>
            <person name="Malagnac F."/>
            <person name="Mello A."/>
            <person name="Molinier V."/>
            <person name="Miyauchi S."/>
            <person name="Poulain J."/>
            <person name="Riccioni C."/>
            <person name="Rubini A."/>
            <person name="Sitrit Y."/>
            <person name="Splivallo R."/>
            <person name="Traeger S."/>
            <person name="Wang M."/>
            <person name="Zifcakova L."/>
            <person name="Wipf D."/>
            <person name="Zambonelli A."/>
            <person name="Paolocci F."/>
            <person name="Nowrousian M."/>
            <person name="Ottonello S."/>
            <person name="Baldrian P."/>
            <person name="Spatafora J.W."/>
            <person name="Henrissat B."/>
            <person name="Nagy L.G."/>
            <person name="Aury J.M."/>
            <person name="Wincker P."/>
            <person name="Grigoriev I.V."/>
            <person name="Bonfante P."/>
            <person name="Martin F.M."/>
        </authorList>
    </citation>
    <scope>NUCLEOTIDE SEQUENCE [LARGE SCALE GENOMIC DNA]</scope>
    <source>
        <strain evidence="1 2">RN42</strain>
    </source>
</reference>
<dbReference type="Pfam" id="PF14234">
    <property type="entry name" value="DUF4336"/>
    <property type="match status" value="1"/>
</dbReference>
<evidence type="ECO:0000313" key="2">
    <source>
        <dbReference type="Proteomes" id="UP000275078"/>
    </source>
</evidence>
<dbReference type="InterPro" id="IPR025638">
    <property type="entry name" value="DUF4336"/>
</dbReference>
<dbReference type="PANTHER" id="PTHR33835:SF1">
    <property type="entry name" value="METALLO-BETA-LACTAMASE DOMAIN-CONTAINING PROTEIN"/>
    <property type="match status" value="1"/>
</dbReference>
<dbReference type="OrthoDB" id="421671at2759"/>
<protein>
    <recommendedName>
        <fullName evidence="3">Nuclear protein Qri2/Nse4</fullName>
    </recommendedName>
</protein>
<proteinExistence type="predicted"/>
<dbReference type="AlphaFoldDB" id="A0A3N4I930"/>
<accession>A0A3N4I930</accession>
<dbReference type="Proteomes" id="UP000275078">
    <property type="component" value="Unassembled WGS sequence"/>
</dbReference>
<dbReference type="InterPro" id="IPR036866">
    <property type="entry name" value="RibonucZ/Hydroxyglut_hydro"/>
</dbReference>
<dbReference type="PANTHER" id="PTHR33835">
    <property type="entry name" value="YALI0C07656P"/>
    <property type="match status" value="1"/>
</dbReference>
<dbReference type="EMBL" id="ML119675">
    <property type="protein sequence ID" value="RPA81966.1"/>
    <property type="molecule type" value="Genomic_DNA"/>
</dbReference>
<dbReference type="SUPFAM" id="SSF56281">
    <property type="entry name" value="Metallo-hydrolase/oxidoreductase"/>
    <property type="match status" value="1"/>
</dbReference>
<organism evidence="1 2">
    <name type="scientific">Ascobolus immersus RN42</name>
    <dbReference type="NCBI Taxonomy" id="1160509"/>
    <lineage>
        <taxon>Eukaryota</taxon>
        <taxon>Fungi</taxon>
        <taxon>Dikarya</taxon>
        <taxon>Ascomycota</taxon>
        <taxon>Pezizomycotina</taxon>
        <taxon>Pezizomycetes</taxon>
        <taxon>Pezizales</taxon>
        <taxon>Ascobolaceae</taxon>
        <taxon>Ascobolus</taxon>
    </lineage>
</organism>
<sequence>MGPMVHSNPEAVMVIRDLVPSFLTTFSLPFSRGGVVKFGGRATAVKLSNGKIAVFSPVSLTNDVKKTISSMGGDVGYLIAPDIEHHIHLNAWHDAYPNSQILAPEGLPEKRKKQSHPPLPFPYVVTASNKSTILPPDLAREFKLEYSPMHPNKELAFLHIPTKSLIVADLLFNLPAKEQYSKAPESHGGVLTSLVQKFLGLEGEAKGQLRWNWWLAAAKDRKGFAEGVKEIRAWDFDRIIPCHGDVIEGRQNSTGAWDKVFKWFLDDSVKK</sequence>
<name>A0A3N4I930_ASCIM</name>
<evidence type="ECO:0000313" key="1">
    <source>
        <dbReference type="EMBL" id="RPA81966.1"/>
    </source>
</evidence>
<evidence type="ECO:0008006" key="3">
    <source>
        <dbReference type="Google" id="ProtNLM"/>
    </source>
</evidence>
<gene>
    <name evidence="1" type="ORF">BJ508DRAFT_325984</name>
</gene>
<keyword evidence="2" id="KW-1185">Reference proteome</keyword>